<evidence type="ECO:0000313" key="7">
    <source>
        <dbReference type="EMBL" id="NWS14584.1"/>
    </source>
</evidence>
<comment type="caution">
    <text evidence="7">The sequence shown here is derived from an EMBL/GenBank/DDBJ whole genome shotgun (WGS) entry which is preliminary data.</text>
</comment>
<dbReference type="PROSITE" id="PS50157">
    <property type="entry name" value="ZINC_FINGER_C2H2_2"/>
    <property type="match status" value="1"/>
</dbReference>
<evidence type="ECO:0000256" key="1">
    <source>
        <dbReference type="ARBA" id="ARBA00022723"/>
    </source>
</evidence>
<dbReference type="Proteomes" id="UP000525089">
    <property type="component" value="Unassembled WGS sequence"/>
</dbReference>
<accession>A0A7K5D301</accession>
<dbReference type="PANTHER" id="PTHR23226">
    <property type="entry name" value="ZINC FINGER AND SCAN DOMAIN-CONTAINING"/>
    <property type="match status" value="1"/>
</dbReference>
<organism evidence="7 8">
    <name type="scientific">Pachyramphus minor</name>
    <dbReference type="NCBI Taxonomy" id="369605"/>
    <lineage>
        <taxon>Eukaryota</taxon>
        <taxon>Metazoa</taxon>
        <taxon>Chordata</taxon>
        <taxon>Craniata</taxon>
        <taxon>Vertebrata</taxon>
        <taxon>Euteleostomi</taxon>
        <taxon>Archelosauria</taxon>
        <taxon>Archosauria</taxon>
        <taxon>Dinosauria</taxon>
        <taxon>Saurischia</taxon>
        <taxon>Theropoda</taxon>
        <taxon>Coelurosauria</taxon>
        <taxon>Aves</taxon>
        <taxon>Neognathae</taxon>
        <taxon>Neoaves</taxon>
        <taxon>Telluraves</taxon>
        <taxon>Australaves</taxon>
        <taxon>Passeriformes</taxon>
        <taxon>Tyrannidae</taxon>
        <taxon>Pachyramphus</taxon>
    </lineage>
</organism>
<proteinExistence type="predicted"/>
<evidence type="ECO:0000313" key="8">
    <source>
        <dbReference type="Proteomes" id="UP000525089"/>
    </source>
</evidence>
<keyword evidence="4" id="KW-0862">Zinc</keyword>
<dbReference type="PROSITE" id="PS00028">
    <property type="entry name" value="ZINC_FINGER_C2H2_1"/>
    <property type="match status" value="1"/>
</dbReference>
<reference evidence="7 8" key="1">
    <citation type="submission" date="2019-09" db="EMBL/GenBank/DDBJ databases">
        <title>Bird 10,000 Genomes (B10K) Project - Family phase.</title>
        <authorList>
            <person name="Zhang G."/>
        </authorList>
    </citation>
    <scope>NUCLEOTIDE SEQUENCE [LARGE SCALE GENOMIC DNA]</scope>
    <source>
        <strain evidence="7">B10K-DU-001-72</strain>
        <tissue evidence="7">Muscle</tissue>
    </source>
</reference>
<evidence type="ECO:0000256" key="5">
    <source>
        <dbReference type="PROSITE-ProRule" id="PRU00042"/>
    </source>
</evidence>
<keyword evidence="2" id="KW-0677">Repeat</keyword>
<evidence type="ECO:0000256" key="3">
    <source>
        <dbReference type="ARBA" id="ARBA00022771"/>
    </source>
</evidence>
<dbReference type="PANTHER" id="PTHR23226:SF377">
    <property type="entry name" value="ZINC FINGER AND SCAN DOMAIN-CONTAINING PROTEIN 20"/>
    <property type="match status" value="1"/>
</dbReference>
<dbReference type="GO" id="GO:0000978">
    <property type="term" value="F:RNA polymerase II cis-regulatory region sequence-specific DNA binding"/>
    <property type="evidence" value="ECO:0007669"/>
    <property type="project" value="TreeGrafter"/>
</dbReference>
<dbReference type="EMBL" id="VYXB01003643">
    <property type="protein sequence ID" value="NWS14584.1"/>
    <property type="molecule type" value="Genomic_DNA"/>
</dbReference>
<dbReference type="GO" id="GO:0000981">
    <property type="term" value="F:DNA-binding transcription factor activity, RNA polymerase II-specific"/>
    <property type="evidence" value="ECO:0007669"/>
    <property type="project" value="TreeGrafter"/>
</dbReference>
<dbReference type="FunFam" id="3.30.160.60:FF:002343">
    <property type="entry name" value="Zinc finger protein 33A"/>
    <property type="match status" value="1"/>
</dbReference>
<feature type="non-terminal residue" evidence="7">
    <location>
        <position position="56"/>
    </location>
</feature>
<dbReference type="Gene3D" id="3.30.160.60">
    <property type="entry name" value="Classic Zinc Finger"/>
    <property type="match status" value="2"/>
</dbReference>
<dbReference type="SMART" id="SM00355">
    <property type="entry name" value="ZnF_C2H2"/>
    <property type="match status" value="1"/>
</dbReference>
<name>A0A7K5D301_9TYRA</name>
<dbReference type="InterPro" id="IPR013087">
    <property type="entry name" value="Znf_C2H2_type"/>
</dbReference>
<evidence type="ECO:0000259" key="6">
    <source>
        <dbReference type="PROSITE" id="PS50157"/>
    </source>
</evidence>
<feature type="non-terminal residue" evidence="7">
    <location>
        <position position="1"/>
    </location>
</feature>
<protein>
    <submittedName>
        <fullName evidence="7">ZN544 protein</fullName>
    </submittedName>
</protein>
<dbReference type="GO" id="GO:0008270">
    <property type="term" value="F:zinc ion binding"/>
    <property type="evidence" value="ECO:0007669"/>
    <property type="project" value="UniProtKB-KW"/>
</dbReference>
<evidence type="ECO:0000256" key="4">
    <source>
        <dbReference type="ARBA" id="ARBA00022833"/>
    </source>
</evidence>
<dbReference type="SUPFAM" id="SSF57667">
    <property type="entry name" value="beta-beta-alpha zinc fingers"/>
    <property type="match status" value="1"/>
</dbReference>
<dbReference type="Pfam" id="PF00096">
    <property type="entry name" value="zf-C2H2"/>
    <property type="match status" value="1"/>
</dbReference>
<feature type="domain" description="C2H2-type" evidence="6">
    <location>
        <begin position="21"/>
        <end position="48"/>
    </location>
</feature>
<keyword evidence="1" id="KW-0479">Metal-binding</keyword>
<evidence type="ECO:0000256" key="2">
    <source>
        <dbReference type="ARBA" id="ARBA00022737"/>
    </source>
</evidence>
<dbReference type="AlphaFoldDB" id="A0A7K5D301"/>
<gene>
    <name evidence="7" type="primary">Znf544_1</name>
    <name evidence="7" type="ORF">PACMIN_R13320</name>
</gene>
<sequence>SFNQSSKLCTHQSLHTEEQPYKCLECGKNFSWNSSLVTHQRLHTGEKSYKCQKCGK</sequence>
<dbReference type="InterPro" id="IPR036236">
    <property type="entry name" value="Znf_C2H2_sf"/>
</dbReference>
<keyword evidence="8" id="KW-1185">Reference proteome</keyword>
<keyword evidence="3 5" id="KW-0863">Zinc-finger</keyword>